<dbReference type="InterPro" id="IPR045864">
    <property type="entry name" value="aa-tRNA-synth_II/BPL/LPL"/>
</dbReference>
<dbReference type="Proteomes" id="UP000422232">
    <property type="component" value="Chromosome"/>
</dbReference>
<dbReference type="CDD" id="cd16443">
    <property type="entry name" value="LplA"/>
    <property type="match status" value="1"/>
</dbReference>
<evidence type="ECO:0000256" key="4">
    <source>
        <dbReference type="ARBA" id="ARBA00022598"/>
    </source>
</evidence>
<dbReference type="Gene3D" id="3.30.930.10">
    <property type="entry name" value="Bira Bifunctional Protein, Domain 2"/>
    <property type="match status" value="1"/>
</dbReference>
<protein>
    <recommendedName>
        <fullName evidence="3">lipoate--protein ligase</fullName>
        <ecNumber evidence="3">6.3.1.20</ecNumber>
    </recommendedName>
</protein>
<evidence type="ECO:0000256" key="5">
    <source>
        <dbReference type="ARBA" id="ARBA00022741"/>
    </source>
</evidence>
<keyword evidence="6" id="KW-0067">ATP-binding</keyword>
<reference evidence="8 9" key="1">
    <citation type="submission" date="2019-04" db="EMBL/GenBank/DDBJ databases">
        <title>Complete genome sequencing of Piscirickettsia salmonis strain Psal-009.</title>
        <authorList>
            <person name="Schober I."/>
            <person name="Bunk B."/>
            <person name="Sproer C."/>
            <person name="Carril G.P."/>
            <person name="Riedel T."/>
            <person name="Flores-Herrera P.A."/>
            <person name="Nourdin-Galindo G."/>
            <person name="Marshall S.H."/>
            <person name="Overmann J."/>
        </authorList>
    </citation>
    <scope>NUCLEOTIDE SEQUENCE [LARGE SCALE GENOMIC DNA]</scope>
    <source>
        <strain evidence="8 9">Psal-009</strain>
    </source>
</reference>
<evidence type="ECO:0000256" key="3">
    <source>
        <dbReference type="ARBA" id="ARBA00012367"/>
    </source>
</evidence>
<evidence type="ECO:0000313" key="8">
    <source>
        <dbReference type="EMBL" id="QGO05843.1"/>
    </source>
</evidence>
<dbReference type="NCBIfam" id="TIGR00545">
    <property type="entry name" value="lipoyltrans"/>
    <property type="match status" value="1"/>
</dbReference>
<comment type="pathway">
    <text evidence="1">Protein modification; protein lipoylation via exogenous pathway; protein N(6)-(lipoyl)lysine from lipoate: step 2/2.</text>
</comment>
<evidence type="ECO:0000256" key="1">
    <source>
        <dbReference type="ARBA" id="ARBA00005085"/>
    </source>
</evidence>
<dbReference type="PANTHER" id="PTHR12561">
    <property type="entry name" value="LIPOATE-PROTEIN LIGASE"/>
    <property type="match status" value="1"/>
</dbReference>
<gene>
    <name evidence="8" type="primary">lplA</name>
    <name evidence="8" type="ORF">Psal009_01740</name>
</gene>
<dbReference type="RefSeq" id="WP_016210847.1">
    <property type="nucleotide sequence ID" value="NZ_CP012413.1"/>
</dbReference>
<dbReference type="GO" id="GO:0016979">
    <property type="term" value="F:lipoate-protein ligase activity"/>
    <property type="evidence" value="ECO:0007669"/>
    <property type="project" value="UniProtKB-EC"/>
</dbReference>
<dbReference type="EC" id="6.3.1.20" evidence="3"/>
<dbReference type="SUPFAM" id="SSF82649">
    <property type="entry name" value="SufE/NifU"/>
    <property type="match status" value="1"/>
</dbReference>
<keyword evidence="9" id="KW-1185">Reference proteome</keyword>
<dbReference type="InterPro" id="IPR004562">
    <property type="entry name" value="LipoylTrfase_LipoateP_Ligase"/>
</dbReference>
<evidence type="ECO:0000256" key="6">
    <source>
        <dbReference type="ARBA" id="ARBA00022840"/>
    </source>
</evidence>
<dbReference type="GO" id="GO:0005524">
    <property type="term" value="F:ATP binding"/>
    <property type="evidence" value="ECO:0007669"/>
    <property type="project" value="UniProtKB-KW"/>
</dbReference>
<dbReference type="Gene3D" id="3.30.390.50">
    <property type="entry name" value="CO dehydrogenase flavoprotein, C-terminal domain"/>
    <property type="match status" value="1"/>
</dbReference>
<comment type="catalytic activity">
    <reaction evidence="7">
        <text>L-lysyl-[lipoyl-carrier protein] + (R)-lipoate + ATP = N(6)-[(R)-lipoyl]-L-lysyl-[lipoyl-carrier protein] + AMP + diphosphate + H(+)</text>
        <dbReference type="Rhea" id="RHEA:49288"/>
        <dbReference type="Rhea" id="RHEA-COMP:10500"/>
        <dbReference type="Rhea" id="RHEA-COMP:10502"/>
        <dbReference type="ChEBI" id="CHEBI:15378"/>
        <dbReference type="ChEBI" id="CHEBI:29969"/>
        <dbReference type="ChEBI" id="CHEBI:30616"/>
        <dbReference type="ChEBI" id="CHEBI:33019"/>
        <dbReference type="ChEBI" id="CHEBI:83088"/>
        <dbReference type="ChEBI" id="CHEBI:83099"/>
        <dbReference type="ChEBI" id="CHEBI:456215"/>
        <dbReference type="EC" id="6.3.1.20"/>
    </reaction>
</comment>
<dbReference type="GeneID" id="66740909"/>
<dbReference type="GO" id="GO:0009249">
    <property type="term" value="P:protein lipoylation"/>
    <property type="evidence" value="ECO:0007669"/>
    <property type="project" value="InterPro"/>
</dbReference>
<dbReference type="SUPFAM" id="SSF55681">
    <property type="entry name" value="Class II aaRS and biotin synthetases"/>
    <property type="match status" value="1"/>
</dbReference>
<dbReference type="AlphaFoldDB" id="A0A9Q6LUE4"/>
<dbReference type="Pfam" id="PF10437">
    <property type="entry name" value="Lip_prot_lig_C"/>
    <property type="match status" value="1"/>
</dbReference>
<dbReference type="PROSITE" id="PS51733">
    <property type="entry name" value="BPL_LPL_CATALYTIC"/>
    <property type="match status" value="1"/>
</dbReference>
<dbReference type="EMBL" id="CP038908">
    <property type="protein sequence ID" value="QGO05843.1"/>
    <property type="molecule type" value="Genomic_DNA"/>
</dbReference>
<organism evidence="8 9">
    <name type="scientific">Piscirickettsia salmonis</name>
    <dbReference type="NCBI Taxonomy" id="1238"/>
    <lineage>
        <taxon>Bacteria</taxon>
        <taxon>Pseudomonadati</taxon>
        <taxon>Pseudomonadota</taxon>
        <taxon>Gammaproteobacteria</taxon>
        <taxon>Thiotrichales</taxon>
        <taxon>Piscirickettsiaceae</taxon>
        <taxon>Piscirickettsia</taxon>
    </lineage>
</organism>
<evidence type="ECO:0000313" key="9">
    <source>
        <dbReference type="Proteomes" id="UP000422232"/>
    </source>
</evidence>
<comment type="pathway">
    <text evidence="2">Protein modification; protein lipoylation via exogenous pathway; protein N(6)-(lipoyl)lysine from lipoate: step 1/2.</text>
</comment>
<dbReference type="InterPro" id="IPR004143">
    <property type="entry name" value="BPL_LPL_catalytic"/>
</dbReference>
<keyword evidence="4 8" id="KW-0436">Ligase</keyword>
<dbReference type="PANTHER" id="PTHR12561:SF3">
    <property type="entry name" value="LIPOYLTRANSFERASE 1, MITOCHONDRIAL"/>
    <property type="match status" value="1"/>
</dbReference>
<proteinExistence type="predicted"/>
<evidence type="ECO:0000256" key="2">
    <source>
        <dbReference type="ARBA" id="ARBA00005124"/>
    </source>
</evidence>
<dbReference type="GO" id="GO:0005737">
    <property type="term" value="C:cytoplasm"/>
    <property type="evidence" value="ECO:0007669"/>
    <property type="project" value="TreeGrafter"/>
</dbReference>
<dbReference type="InterPro" id="IPR019491">
    <property type="entry name" value="Lipoate_protein_ligase_C"/>
</dbReference>
<sequence>MKLLIYQTLSHDPHLNLAFESYLLDTAPADAHILYLWQNSSVIVIGRSQNPWLECHTEKMTADNIQLARRPTGGGAVYHDLGNTNFSFISPKHSENKDNNFKIILSALAKLNIHAHCAGRNDLHIETDEGYKKISGSAFYNNKTHHLHHGTLLINASIDKLTHYLNPSKKKLIAKGITSVKSRVTNLININQSINHENLSLAIINSFQHLYSNTAQRQKIDLKSIDHYPHLSTLYHHYKSWEWCYGKTLSFTHAFERKLSFGLFSIQLIVKNAQIQDAEVYSDALNTDIVDYIKSCLIFSPYSASTISATFSPLAQIFPQEAQELSDWFTHELQ</sequence>
<dbReference type="Pfam" id="PF21948">
    <property type="entry name" value="LplA-B_cat"/>
    <property type="match status" value="1"/>
</dbReference>
<dbReference type="GO" id="GO:0017118">
    <property type="term" value="F:lipoyltransferase activity"/>
    <property type="evidence" value="ECO:0007669"/>
    <property type="project" value="TreeGrafter"/>
</dbReference>
<name>A0A9Q6LUE4_PISSA</name>
<keyword evidence="5" id="KW-0547">Nucleotide-binding</keyword>
<accession>A0A9Q6LUE4</accession>
<evidence type="ECO:0000256" key="7">
    <source>
        <dbReference type="ARBA" id="ARBA00048037"/>
    </source>
</evidence>